<evidence type="ECO:0000256" key="5">
    <source>
        <dbReference type="SAM" id="MobiDB-lite"/>
    </source>
</evidence>
<dbReference type="InterPro" id="IPR001647">
    <property type="entry name" value="HTH_TetR"/>
</dbReference>
<evidence type="ECO:0000313" key="7">
    <source>
        <dbReference type="EMBL" id="MBA8880140.1"/>
    </source>
</evidence>
<evidence type="ECO:0000259" key="6">
    <source>
        <dbReference type="PROSITE" id="PS50977"/>
    </source>
</evidence>
<evidence type="ECO:0000313" key="8">
    <source>
        <dbReference type="Proteomes" id="UP000549052"/>
    </source>
</evidence>
<feature type="compositionally biased region" description="Low complexity" evidence="5">
    <location>
        <begin position="1"/>
        <end position="16"/>
    </location>
</feature>
<dbReference type="PANTHER" id="PTHR30328">
    <property type="entry name" value="TRANSCRIPTIONAL REPRESSOR"/>
    <property type="match status" value="1"/>
</dbReference>
<dbReference type="EMBL" id="JACGXN010000006">
    <property type="protein sequence ID" value="MBA8880140.1"/>
    <property type="molecule type" value="Genomic_DNA"/>
</dbReference>
<dbReference type="PRINTS" id="PR00455">
    <property type="entry name" value="HTHTETR"/>
</dbReference>
<dbReference type="GO" id="GO:0003677">
    <property type="term" value="F:DNA binding"/>
    <property type="evidence" value="ECO:0007669"/>
    <property type="project" value="UniProtKB-UniRule"/>
</dbReference>
<dbReference type="SUPFAM" id="SSF46689">
    <property type="entry name" value="Homeodomain-like"/>
    <property type="match status" value="1"/>
</dbReference>
<feature type="domain" description="HTH tetR-type" evidence="6">
    <location>
        <begin position="25"/>
        <end position="85"/>
    </location>
</feature>
<evidence type="ECO:0000256" key="2">
    <source>
        <dbReference type="ARBA" id="ARBA00023125"/>
    </source>
</evidence>
<dbReference type="Gene3D" id="1.10.357.10">
    <property type="entry name" value="Tetracycline Repressor, domain 2"/>
    <property type="match status" value="1"/>
</dbReference>
<evidence type="ECO:0000256" key="3">
    <source>
        <dbReference type="ARBA" id="ARBA00023163"/>
    </source>
</evidence>
<organism evidence="7 8">
    <name type="scientific">Phyllobacterium myrsinacearum</name>
    <dbReference type="NCBI Taxonomy" id="28101"/>
    <lineage>
        <taxon>Bacteria</taxon>
        <taxon>Pseudomonadati</taxon>
        <taxon>Pseudomonadota</taxon>
        <taxon>Alphaproteobacteria</taxon>
        <taxon>Hyphomicrobiales</taxon>
        <taxon>Phyllobacteriaceae</taxon>
        <taxon>Phyllobacterium</taxon>
    </lineage>
</organism>
<dbReference type="FunFam" id="1.10.10.60:FF:000141">
    <property type="entry name" value="TetR family transcriptional regulator"/>
    <property type="match status" value="1"/>
</dbReference>
<dbReference type="InterPro" id="IPR050109">
    <property type="entry name" value="HTH-type_TetR-like_transc_reg"/>
</dbReference>
<keyword evidence="3" id="KW-0804">Transcription</keyword>
<dbReference type="InterPro" id="IPR036271">
    <property type="entry name" value="Tet_transcr_reg_TetR-rel_C_sf"/>
</dbReference>
<keyword evidence="2 4" id="KW-0238">DNA-binding</keyword>
<dbReference type="AlphaFoldDB" id="A0A839EU98"/>
<evidence type="ECO:0000256" key="4">
    <source>
        <dbReference type="PROSITE-ProRule" id="PRU00335"/>
    </source>
</evidence>
<comment type="caution">
    <text evidence="7">The sequence shown here is derived from an EMBL/GenBank/DDBJ whole genome shotgun (WGS) entry which is preliminary data.</text>
</comment>
<dbReference type="SUPFAM" id="SSF48498">
    <property type="entry name" value="Tetracyclin repressor-like, C-terminal domain"/>
    <property type="match status" value="1"/>
</dbReference>
<proteinExistence type="predicted"/>
<keyword evidence="1" id="KW-0805">Transcription regulation</keyword>
<evidence type="ECO:0000256" key="1">
    <source>
        <dbReference type="ARBA" id="ARBA00023015"/>
    </source>
</evidence>
<dbReference type="InterPro" id="IPR009057">
    <property type="entry name" value="Homeodomain-like_sf"/>
</dbReference>
<feature type="region of interest" description="Disordered" evidence="5">
    <location>
        <begin position="1"/>
        <end position="26"/>
    </location>
</feature>
<sequence length="219" mass="25340">MAEIKNASSAAAADNAPGVRARRKAQRPQEILHAAFDEFVERGYTATRIEDVAKRAGVTKGTIYLYFQNKEELFQDVVRKLSQPIFNEEQFWLEHQSRPCDQLVRLFLDTVYEHMTVNPYSREILRFLISDGRSFPELTASHYDEFVKPTLTIFEHILEKGMREGVFRADAATSQMSYILLSPALTLTIDKLLDCQTDLPELNDYVNAHYEMIMRNIRK</sequence>
<gene>
    <name evidence="7" type="ORF">FHW16_003859</name>
</gene>
<dbReference type="Proteomes" id="UP000549052">
    <property type="component" value="Unassembled WGS sequence"/>
</dbReference>
<dbReference type="PANTHER" id="PTHR30328:SF54">
    <property type="entry name" value="HTH-TYPE TRANSCRIPTIONAL REPRESSOR SCO4008"/>
    <property type="match status" value="1"/>
</dbReference>
<keyword evidence="8" id="KW-1185">Reference proteome</keyword>
<name>A0A839EU98_9HYPH</name>
<dbReference type="Pfam" id="PF00440">
    <property type="entry name" value="TetR_N"/>
    <property type="match status" value="1"/>
</dbReference>
<feature type="DNA-binding region" description="H-T-H motif" evidence="4">
    <location>
        <begin position="48"/>
        <end position="67"/>
    </location>
</feature>
<accession>A0A839EU98</accession>
<protein>
    <submittedName>
        <fullName evidence="7">AcrR family transcriptional regulator</fullName>
    </submittedName>
</protein>
<reference evidence="7 8" key="1">
    <citation type="submission" date="2020-07" db="EMBL/GenBank/DDBJ databases">
        <title>Genomic Encyclopedia of Type Strains, Phase IV (KMG-V): Genome sequencing to study the core and pangenomes of soil and plant-associated prokaryotes.</title>
        <authorList>
            <person name="Whitman W."/>
        </authorList>
    </citation>
    <scope>NUCLEOTIDE SEQUENCE [LARGE SCALE GENOMIC DNA]</scope>
    <source>
        <strain evidence="7 8">AN3</strain>
    </source>
</reference>
<dbReference type="RefSeq" id="WP_182550794.1">
    <property type="nucleotide sequence ID" value="NZ_JACGXN010000006.1"/>
</dbReference>
<dbReference type="PROSITE" id="PS50977">
    <property type="entry name" value="HTH_TETR_2"/>
    <property type="match status" value="1"/>
</dbReference>